<feature type="transmembrane region" description="Helical" evidence="5">
    <location>
        <begin position="320"/>
        <end position="340"/>
    </location>
</feature>
<dbReference type="InterPro" id="IPR035906">
    <property type="entry name" value="MetI-like_sf"/>
</dbReference>
<feature type="transmembrane region" description="Helical" evidence="5">
    <location>
        <begin position="352"/>
        <end position="374"/>
    </location>
</feature>
<keyword evidence="5" id="KW-0813">Transport</keyword>
<keyword evidence="3 5" id="KW-1133">Transmembrane helix</keyword>
<evidence type="ECO:0000256" key="4">
    <source>
        <dbReference type="ARBA" id="ARBA00023136"/>
    </source>
</evidence>
<dbReference type="SUPFAM" id="SSF161098">
    <property type="entry name" value="MetI-like"/>
    <property type="match status" value="1"/>
</dbReference>
<evidence type="ECO:0000259" key="6">
    <source>
        <dbReference type="PROSITE" id="PS50928"/>
    </source>
</evidence>
<dbReference type="EMBL" id="DSEU01000070">
    <property type="protein sequence ID" value="HEM67834.1"/>
    <property type="molecule type" value="Genomic_DNA"/>
</dbReference>
<dbReference type="InterPro" id="IPR000515">
    <property type="entry name" value="MetI-like"/>
</dbReference>
<comment type="similarity">
    <text evidence="5">Belongs to the binding-protein-dependent transport system permease family.</text>
</comment>
<accession>A0A7J2U4W6</accession>
<dbReference type="PROSITE" id="PS50928">
    <property type="entry name" value="ABC_TM1"/>
    <property type="match status" value="1"/>
</dbReference>
<evidence type="ECO:0000256" key="1">
    <source>
        <dbReference type="ARBA" id="ARBA00004141"/>
    </source>
</evidence>
<feature type="domain" description="ABC transmembrane type-1" evidence="6">
    <location>
        <begin position="281"/>
        <end position="480"/>
    </location>
</feature>
<dbReference type="CDD" id="cd06261">
    <property type="entry name" value="TM_PBP2"/>
    <property type="match status" value="1"/>
</dbReference>
<comment type="caution">
    <text evidence="7">The sequence shown here is derived from an EMBL/GenBank/DDBJ whole genome shotgun (WGS) entry which is preliminary data.</text>
</comment>
<name>A0A7J2U4W6_9CREN</name>
<keyword evidence="2 5" id="KW-0812">Transmembrane</keyword>
<feature type="transmembrane region" description="Helical" evidence="5">
    <location>
        <begin position="458"/>
        <end position="483"/>
    </location>
</feature>
<gene>
    <name evidence="7" type="ORF">ENO26_09790</name>
</gene>
<dbReference type="PANTHER" id="PTHR43839:SF1">
    <property type="entry name" value="OPPC IN A BINDING PROTEIN-DEPENDENT TRANSPORT SYSTEM"/>
    <property type="match status" value="1"/>
</dbReference>
<organism evidence="7">
    <name type="scientific">Ignisphaera aggregans</name>
    <dbReference type="NCBI Taxonomy" id="334771"/>
    <lineage>
        <taxon>Archaea</taxon>
        <taxon>Thermoproteota</taxon>
        <taxon>Thermoprotei</taxon>
        <taxon>Desulfurococcales</taxon>
        <taxon>Desulfurococcaceae</taxon>
        <taxon>Ignisphaera</taxon>
    </lineage>
</organism>
<sequence>MMDRFKAFLYAIKSEVWSQSSGKAALTLLSSLIVLSIVSAIMLPPNFISVWNDPKPWGIKPKDAPPQWAAFFGYSCAPHYEADLRGFRYVLGISGNEVSLKYTLTYNLNSKSFPQGIAIKIDGLSLVGVQSFRIVLNITRPDGVTVPAVLTYLITATNGSIAITSIVLNPDPMKLAGTLITLYPQLLSVANLNDIAMNYPTYLFGTLTNTSRISPLNGLYRLELLVIIAVPHIVTAADVNNIVNAFRDSQDFRVAVIGTCYGVLGTDYRGRDIGLALFFGLPIALLIGIGTAVLTTLIGLFAGLVSGYYGGAIDESIQRFIDVLGSIPLLPILILIAVAVQQAYGANPYKPIIMLLVILGTLVVFGWGGLAIVVRSMTLSIKSEAYIEAAKVAGASNWWIMVKHIIPQLLPYIAAQMVYSAPSAILTEAGLSILGIQHGLPTWGGILADARIYGNVSYWWWIFPPGIAISVTSLTFVLLGLSLERAVEPRLRRV</sequence>
<evidence type="ECO:0000256" key="3">
    <source>
        <dbReference type="ARBA" id="ARBA00022989"/>
    </source>
</evidence>
<dbReference type="Pfam" id="PF00528">
    <property type="entry name" value="BPD_transp_1"/>
    <property type="match status" value="1"/>
</dbReference>
<dbReference type="GO" id="GO:0005886">
    <property type="term" value="C:plasma membrane"/>
    <property type="evidence" value="ECO:0007669"/>
    <property type="project" value="UniProtKB-SubCell"/>
</dbReference>
<dbReference type="GO" id="GO:0055085">
    <property type="term" value="P:transmembrane transport"/>
    <property type="evidence" value="ECO:0007669"/>
    <property type="project" value="InterPro"/>
</dbReference>
<dbReference type="PANTHER" id="PTHR43839">
    <property type="entry name" value="OPPC IN A BINDING PROTEIN-DEPENDENT TRANSPORT SYSTEM"/>
    <property type="match status" value="1"/>
</dbReference>
<dbReference type="AlphaFoldDB" id="A0A7J2U4W6"/>
<evidence type="ECO:0000256" key="2">
    <source>
        <dbReference type="ARBA" id="ARBA00022692"/>
    </source>
</evidence>
<protein>
    <submittedName>
        <fullName evidence="7">ABC transporter permease</fullName>
    </submittedName>
</protein>
<dbReference type="Gene3D" id="1.10.3720.10">
    <property type="entry name" value="MetI-like"/>
    <property type="match status" value="1"/>
</dbReference>
<evidence type="ECO:0000313" key="7">
    <source>
        <dbReference type="EMBL" id="HEM67834.1"/>
    </source>
</evidence>
<evidence type="ECO:0000256" key="5">
    <source>
        <dbReference type="RuleBase" id="RU363032"/>
    </source>
</evidence>
<keyword evidence="4 5" id="KW-0472">Membrane</keyword>
<feature type="transmembrane region" description="Helical" evidence="5">
    <location>
        <begin position="275"/>
        <end position="308"/>
    </location>
</feature>
<reference evidence="7" key="1">
    <citation type="journal article" date="2020" name="mSystems">
        <title>Genome- and Community-Level Interaction Insights into Carbon Utilization and Element Cycling Functions of Hydrothermarchaeota in Hydrothermal Sediment.</title>
        <authorList>
            <person name="Zhou Z."/>
            <person name="Liu Y."/>
            <person name="Xu W."/>
            <person name="Pan J."/>
            <person name="Luo Z.H."/>
            <person name="Li M."/>
        </authorList>
    </citation>
    <scope>NUCLEOTIDE SEQUENCE [LARGE SCALE GENOMIC DNA]</scope>
    <source>
        <strain evidence="7">SpSt-125</strain>
    </source>
</reference>
<proteinExistence type="inferred from homology"/>
<comment type="subcellular location">
    <subcellularLocation>
        <location evidence="5">Cell membrane</location>
        <topology evidence="5">Multi-pass membrane protein</topology>
    </subcellularLocation>
    <subcellularLocation>
        <location evidence="1">Membrane</location>
        <topology evidence="1">Multi-pass membrane protein</topology>
    </subcellularLocation>
</comment>